<feature type="domain" description="Metallo-beta-lactamase" evidence="7">
    <location>
        <begin position="71"/>
        <end position="297"/>
    </location>
</feature>
<evidence type="ECO:0000313" key="8">
    <source>
        <dbReference type="EMBL" id="ODA67453.1"/>
    </source>
</evidence>
<keyword evidence="5 6" id="KW-0884">PQQ biosynthesis</keyword>
<evidence type="ECO:0000256" key="3">
    <source>
        <dbReference type="ARBA" id="ARBA00015084"/>
    </source>
</evidence>
<dbReference type="GO" id="GO:0018189">
    <property type="term" value="P:pyrroloquinoline quinone biosynthetic process"/>
    <property type="evidence" value="ECO:0007669"/>
    <property type="project" value="UniProtKB-UniRule"/>
</dbReference>
<dbReference type="NCBIfam" id="TIGR02108">
    <property type="entry name" value="PQQ_syn_pqqB"/>
    <property type="match status" value="1"/>
</dbReference>
<dbReference type="CDD" id="cd16274">
    <property type="entry name" value="PQQB-like_MBL-fold"/>
    <property type="match status" value="1"/>
</dbReference>
<organism evidence="8 9">
    <name type="scientific">Methyloligella halotolerans</name>
    <dbReference type="NCBI Taxonomy" id="1177755"/>
    <lineage>
        <taxon>Bacteria</taxon>
        <taxon>Pseudomonadati</taxon>
        <taxon>Pseudomonadota</taxon>
        <taxon>Alphaproteobacteria</taxon>
        <taxon>Hyphomicrobiales</taxon>
        <taxon>Hyphomicrobiaceae</taxon>
        <taxon>Methyloligella</taxon>
    </lineage>
</organism>
<evidence type="ECO:0000256" key="1">
    <source>
        <dbReference type="ARBA" id="ARBA00004886"/>
    </source>
</evidence>
<accession>A0A1E2RYZ5</accession>
<dbReference type="PANTHER" id="PTHR42663:SF7">
    <property type="entry name" value="COENZYME PQQ SYNTHESIS PROTEIN B"/>
    <property type="match status" value="1"/>
</dbReference>
<dbReference type="HAMAP" id="MF_00653">
    <property type="entry name" value="PQQ_syn_PqqB"/>
    <property type="match status" value="1"/>
</dbReference>
<dbReference type="STRING" id="1177755.A7A08_01485"/>
<dbReference type="InterPro" id="IPR036866">
    <property type="entry name" value="RibonucZ/Hydroxyglut_hydro"/>
</dbReference>
<gene>
    <name evidence="6" type="primary">pqqB</name>
    <name evidence="8" type="ORF">A7A08_01485</name>
</gene>
<proteinExistence type="inferred from homology"/>
<dbReference type="Gene3D" id="3.60.15.10">
    <property type="entry name" value="Ribonuclease Z/Hydroxyacylglutathione hydrolase-like"/>
    <property type="match status" value="1"/>
</dbReference>
<dbReference type="Proteomes" id="UP000095087">
    <property type="component" value="Unassembled WGS sequence"/>
</dbReference>
<evidence type="ECO:0000256" key="6">
    <source>
        <dbReference type="HAMAP-Rule" id="MF_00653"/>
    </source>
</evidence>
<reference evidence="8 9" key="1">
    <citation type="submission" date="2016-07" db="EMBL/GenBank/DDBJ databases">
        <title>Draft genome sequence of Methyloligella halotolerans C2T (VKM B-2706T=CCUG 61687T=DSM 25045T), a halotolerant polyhydroxybutyrate accumulating methylotroph.</title>
        <authorList>
            <person name="Vasilenko O.V."/>
            <person name="Doronina N.V."/>
            <person name="Poroshina M.N."/>
            <person name="Tarlachkov S.V."/>
            <person name="Trotsenko Y.A."/>
        </authorList>
    </citation>
    <scope>NUCLEOTIDE SEQUENCE [LARGE SCALE GENOMIC DNA]</scope>
    <source>
        <strain evidence="8 9">VKM B-2706</strain>
    </source>
</reference>
<comment type="similarity">
    <text evidence="2 6">Belongs to the PqqB family.</text>
</comment>
<dbReference type="InterPro" id="IPR011842">
    <property type="entry name" value="PQQ_synth_PqqB"/>
</dbReference>
<keyword evidence="4 6" id="KW-0813">Transport</keyword>
<dbReference type="Pfam" id="PF12706">
    <property type="entry name" value="Lactamase_B_2"/>
    <property type="match status" value="1"/>
</dbReference>
<evidence type="ECO:0000259" key="7">
    <source>
        <dbReference type="Pfam" id="PF12706"/>
    </source>
</evidence>
<evidence type="ECO:0000256" key="2">
    <source>
        <dbReference type="ARBA" id="ARBA00008481"/>
    </source>
</evidence>
<evidence type="ECO:0000256" key="5">
    <source>
        <dbReference type="ARBA" id="ARBA00022905"/>
    </source>
</evidence>
<name>A0A1E2RYZ5_9HYPH</name>
<dbReference type="AlphaFoldDB" id="A0A1E2RYZ5"/>
<keyword evidence="9" id="KW-1185">Reference proteome</keyword>
<evidence type="ECO:0000256" key="4">
    <source>
        <dbReference type="ARBA" id="ARBA00022448"/>
    </source>
</evidence>
<dbReference type="InterPro" id="IPR001279">
    <property type="entry name" value="Metallo-B-lactamas"/>
</dbReference>
<dbReference type="UniPathway" id="UPA00539"/>
<comment type="function">
    <text evidence="6">May be involved in the transport of PQQ or its precursor to the periplasm.</text>
</comment>
<protein>
    <recommendedName>
        <fullName evidence="3 6">Coenzyme PQQ synthesis protein B</fullName>
    </recommendedName>
    <alternativeName>
        <fullName evidence="6">Pyrroloquinoline quinone biosynthesis protein B</fullName>
    </alternativeName>
</protein>
<dbReference type="SUPFAM" id="SSF56281">
    <property type="entry name" value="Metallo-hydrolase/oxidoreductase"/>
    <property type="match status" value="1"/>
</dbReference>
<dbReference type="EMBL" id="MASI01000003">
    <property type="protein sequence ID" value="ODA67453.1"/>
    <property type="molecule type" value="Genomic_DNA"/>
</dbReference>
<sequence>MNAPLSGLTGACHIGHATGAMQIKVLGSGAGGGLPQWNCAGRNSAGVREGVPGLRARTQSSLAVSANGKDWVLLNATPDLRQQINETPELHPDPNGPVRNSPIKAVVLTNGDVDHVAGLLNLREGQPFTIYGSERVLGVLAENSIFNVLNPEIVDRVPMTLGEPFQVKGPDGPVGIEIEGFAVPGKVALYLEDESAGEDFGTQEGDTVGLKVTDTIAGTHFFYVPGCAQVDDRLKERLTGAPLVFFDGTLFTNDEMLRQGMLQKTGERMGHMNMSGPKGTLAAFEDLGVERKVFIHINNSNPVLREDSEERAVVTKAGWDVAFDGMKLEL</sequence>
<comment type="caution">
    <text evidence="8">The sequence shown here is derived from an EMBL/GenBank/DDBJ whole genome shotgun (WGS) entry which is preliminary data.</text>
</comment>
<evidence type="ECO:0000313" key="9">
    <source>
        <dbReference type="Proteomes" id="UP000095087"/>
    </source>
</evidence>
<comment type="pathway">
    <text evidence="1 6">Cofactor biosynthesis; pyrroloquinoline quinone biosynthesis.</text>
</comment>
<dbReference type="PANTHER" id="PTHR42663">
    <property type="entry name" value="HYDROLASE C777.06C-RELATED-RELATED"/>
    <property type="match status" value="1"/>
</dbReference>
<dbReference type="PATRIC" id="fig|1177755.3.peg.1488"/>